<evidence type="ECO:0000313" key="2">
    <source>
        <dbReference type="Proteomes" id="UP000886998"/>
    </source>
</evidence>
<sequence>MRGFLKEWGKNLDLSTALVSTSVKVVLVWPWSLASLAKESAPSEEPLAPRVARPQVVDRRMLPLVFLWVVEGK</sequence>
<evidence type="ECO:0000313" key="1">
    <source>
        <dbReference type="EMBL" id="GFY39851.1"/>
    </source>
</evidence>
<comment type="caution">
    <text evidence="1">The sequence shown here is derived from an EMBL/GenBank/DDBJ whole genome shotgun (WGS) entry which is preliminary data.</text>
</comment>
<accession>A0A8X6WU46</accession>
<proteinExistence type="predicted"/>
<dbReference type="EMBL" id="BMAV01001553">
    <property type="protein sequence ID" value="GFY39851.1"/>
    <property type="molecule type" value="Genomic_DNA"/>
</dbReference>
<reference evidence="1" key="1">
    <citation type="submission" date="2020-08" db="EMBL/GenBank/DDBJ databases">
        <title>Multicomponent nature underlies the extraordinary mechanical properties of spider dragline silk.</title>
        <authorList>
            <person name="Kono N."/>
            <person name="Nakamura H."/>
            <person name="Mori M."/>
            <person name="Yoshida Y."/>
            <person name="Ohtoshi R."/>
            <person name="Malay A.D."/>
            <person name="Moran D.A.P."/>
            <person name="Tomita M."/>
            <person name="Numata K."/>
            <person name="Arakawa K."/>
        </authorList>
    </citation>
    <scope>NUCLEOTIDE SEQUENCE</scope>
</reference>
<organism evidence="1 2">
    <name type="scientific">Trichonephila inaurata madagascariensis</name>
    <dbReference type="NCBI Taxonomy" id="2747483"/>
    <lineage>
        <taxon>Eukaryota</taxon>
        <taxon>Metazoa</taxon>
        <taxon>Ecdysozoa</taxon>
        <taxon>Arthropoda</taxon>
        <taxon>Chelicerata</taxon>
        <taxon>Arachnida</taxon>
        <taxon>Araneae</taxon>
        <taxon>Araneomorphae</taxon>
        <taxon>Entelegynae</taxon>
        <taxon>Araneoidea</taxon>
        <taxon>Nephilidae</taxon>
        <taxon>Trichonephila</taxon>
        <taxon>Trichonephila inaurata</taxon>
    </lineage>
</organism>
<dbReference type="Proteomes" id="UP000886998">
    <property type="component" value="Unassembled WGS sequence"/>
</dbReference>
<gene>
    <name evidence="1" type="ORF">TNIN_16971</name>
</gene>
<dbReference type="AlphaFoldDB" id="A0A8X6WU46"/>
<keyword evidence="2" id="KW-1185">Reference proteome</keyword>
<name>A0A8X6WU46_9ARAC</name>
<protein>
    <submittedName>
        <fullName evidence="1">Uncharacterized protein</fullName>
    </submittedName>
</protein>